<name>A0ABD5WDE8_9EURY</name>
<keyword evidence="3" id="KW-1185">Reference proteome</keyword>
<dbReference type="RefSeq" id="WP_284030454.1">
    <property type="nucleotide sequence ID" value="NZ_CP126154.1"/>
</dbReference>
<feature type="transmembrane region" description="Helical" evidence="1">
    <location>
        <begin position="12"/>
        <end position="33"/>
    </location>
</feature>
<proteinExistence type="predicted"/>
<dbReference type="Proteomes" id="UP001596461">
    <property type="component" value="Unassembled WGS sequence"/>
</dbReference>
<evidence type="ECO:0000313" key="2">
    <source>
        <dbReference type="EMBL" id="MFC7069535.1"/>
    </source>
</evidence>
<keyword evidence="1" id="KW-0472">Membrane</keyword>
<comment type="caution">
    <text evidence="2">The sequence shown here is derived from an EMBL/GenBank/DDBJ whole genome shotgun (WGS) entry which is preliminary data.</text>
</comment>
<dbReference type="AlphaFoldDB" id="A0ABD5WDE8"/>
<dbReference type="EMBL" id="JBHTAH010000005">
    <property type="protein sequence ID" value="MFC7069535.1"/>
    <property type="molecule type" value="Genomic_DNA"/>
</dbReference>
<sequence length="48" mass="4819">MSGRTGASGGVDVVLLLFLLFVAAAALALLLYYTTGLLGSLPDPLPAV</sequence>
<protein>
    <submittedName>
        <fullName evidence="2">Uncharacterized protein</fullName>
    </submittedName>
</protein>
<reference evidence="2 3" key="1">
    <citation type="journal article" date="2019" name="Int. J. Syst. Evol. Microbiol.">
        <title>The Global Catalogue of Microorganisms (GCM) 10K type strain sequencing project: providing services to taxonomists for standard genome sequencing and annotation.</title>
        <authorList>
            <consortium name="The Broad Institute Genomics Platform"/>
            <consortium name="The Broad Institute Genome Sequencing Center for Infectious Disease"/>
            <person name="Wu L."/>
            <person name="Ma J."/>
        </authorList>
    </citation>
    <scope>NUCLEOTIDE SEQUENCE [LARGE SCALE GENOMIC DNA]</scope>
    <source>
        <strain evidence="2 3">DT31</strain>
    </source>
</reference>
<dbReference type="GeneID" id="81125287"/>
<gene>
    <name evidence="2" type="ORF">ACFQL9_07775</name>
</gene>
<organism evidence="2 3">
    <name type="scientific">Halobaculum lipolyticum</name>
    <dbReference type="NCBI Taxonomy" id="3032001"/>
    <lineage>
        <taxon>Archaea</taxon>
        <taxon>Methanobacteriati</taxon>
        <taxon>Methanobacteriota</taxon>
        <taxon>Stenosarchaea group</taxon>
        <taxon>Halobacteria</taxon>
        <taxon>Halobacteriales</taxon>
        <taxon>Haloferacaceae</taxon>
        <taxon>Halobaculum</taxon>
    </lineage>
</organism>
<evidence type="ECO:0000313" key="3">
    <source>
        <dbReference type="Proteomes" id="UP001596461"/>
    </source>
</evidence>
<keyword evidence="1" id="KW-0812">Transmembrane</keyword>
<keyword evidence="1" id="KW-1133">Transmembrane helix</keyword>
<evidence type="ECO:0000256" key="1">
    <source>
        <dbReference type="SAM" id="Phobius"/>
    </source>
</evidence>
<accession>A0ABD5WDE8</accession>